<dbReference type="EMBL" id="KQ483422">
    <property type="protein sequence ID" value="KYP52550.1"/>
    <property type="molecule type" value="Genomic_DNA"/>
</dbReference>
<name>A0A151SCL1_CAJCA</name>
<gene>
    <name evidence="1" type="ORF">KK1_025504</name>
</gene>
<dbReference type="Proteomes" id="UP000075243">
    <property type="component" value="Unassembled WGS sequence"/>
</dbReference>
<dbReference type="Gramene" id="C.cajan_25082.t">
    <property type="protein sequence ID" value="C.cajan_25082.t.cds1"/>
    <property type="gene ID" value="C.cajan_25082"/>
</dbReference>
<keyword evidence="2" id="KW-1185">Reference proteome</keyword>
<organism evidence="1 2">
    <name type="scientific">Cajanus cajan</name>
    <name type="common">Pigeon pea</name>
    <name type="synonym">Cajanus indicus</name>
    <dbReference type="NCBI Taxonomy" id="3821"/>
    <lineage>
        <taxon>Eukaryota</taxon>
        <taxon>Viridiplantae</taxon>
        <taxon>Streptophyta</taxon>
        <taxon>Embryophyta</taxon>
        <taxon>Tracheophyta</taxon>
        <taxon>Spermatophyta</taxon>
        <taxon>Magnoliopsida</taxon>
        <taxon>eudicotyledons</taxon>
        <taxon>Gunneridae</taxon>
        <taxon>Pentapetalae</taxon>
        <taxon>rosids</taxon>
        <taxon>fabids</taxon>
        <taxon>Fabales</taxon>
        <taxon>Fabaceae</taxon>
        <taxon>Papilionoideae</taxon>
        <taxon>50 kb inversion clade</taxon>
        <taxon>NPAAA clade</taxon>
        <taxon>indigoferoid/millettioid clade</taxon>
        <taxon>Phaseoleae</taxon>
        <taxon>Cajanus</taxon>
    </lineage>
</organism>
<reference evidence="1" key="1">
    <citation type="journal article" date="2012" name="Nat. Biotechnol.">
        <title>Draft genome sequence of pigeonpea (Cajanus cajan), an orphan legume crop of resource-poor farmers.</title>
        <authorList>
            <person name="Varshney R.K."/>
            <person name="Chen W."/>
            <person name="Li Y."/>
            <person name="Bharti A.K."/>
            <person name="Saxena R.K."/>
            <person name="Schlueter J.A."/>
            <person name="Donoghue M.T."/>
            <person name="Azam S."/>
            <person name="Fan G."/>
            <person name="Whaley A.M."/>
            <person name="Farmer A.D."/>
            <person name="Sheridan J."/>
            <person name="Iwata A."/>
            <person name="Tuteja R."/>
            <person name="Penmetsa R.V."/>
            <person name="Wu W."/>
            <person name="Upadhyaya H.D."/>
            <person name="Yang S.P."/>
            <person name="Shah T."/>
            <person name="Saxena K.B."/>
            <person name="Michael T."/>
            <person name="McCombie W.R."/>
            <person name="Yang B."/>
            <person name="Zhang G."/>
            <person name="Yang H."/>
            <person name="Wang J."/>
            <person name="Spillane C."/>
            <person name="Cook D.R."/>
            <person name="May G.D."/>
            <person name="Xu X."/>
            <person name="Jackson S.A."/>
        </authorList>
    </citation>
    <scope>NUCLEOTIDE SEQUENCE [LARGE SCALE GENOMIC DNA]</scope>
</reference>
<dbReference type="OMA" id="RIPILWR"/>
<evidence type="ECO:0000313" key="2">
    <source>
        <dbReference type="Proteomes" id="UP000075243"/>
    </source>
</evidence>
<sequence length="90" mass="10097">MEKMRIPILWRRWIAECLATTRVFVLVNGSPSSEFRVGRGLRQGDLLAPFIYFIVVEGLSSLMSKAVQECVFIGYMVGGDAMPVSHLQYG</sequence>
<evidence type="ECO:0000313" key="1">
    <source>
        <dbReference type="EMBL" id="KYP52550.1"/>
    </source>
</evidence>
<proteinExistence type="predicted"/>
<accession>A0A151SCL1</accession>
<dbReference type="AlphaFoldDB" id="A0A151SCL1"/>
<protein>
    <submittedName>
        <fullName evidence="1">Uncharacterized protein</fullName>
    </submittedName>
</protein>